<evidence type="ECO:0000259" key="4">
    <source>
        <dbReference type="PROSITE" id="PS51077"/>
    </source>
</evidence>
<feature type="domain" description="IclR-ED" evidence="5">
    <location>
        <begin position="77"/>
        <end position="258"/>
    </location>
</feature>
<dbReference type="GeneID" id="92993938"/>
<evidence type="ECO:0000313" key="7">
    <source>
        <dbReference type="Proteomes" id="UP000282741"/>
    </source>
</evidence>
<dbReference type="InterPro" id="IPR029016">
    <property type="entry name" value="GAF-like_dom_sf"/>
</dbReference>
<dbReference type="PROSITE" id="PS51078">
    <property type="entry name" value="ICLR_ED"/>
    <property type="match status" value="1"/>
</dbReference>
<reference evidence="7" key="1">
    <citation type="submission" date="2017-10" db="EMBL/GenBank/DDBJ databases">
        <title>Whole genome sequencing of various Bordetella species.</title>
        <authorList>
            <person name="Weigand M.R."/>
            <person name="Loparev V."/>
            <person name="Peng Y."/>
            <person name="Bowden K.E."/>
            <person name="Tondella M.L."/>
            <person name="Williams M.M."/>
        </authorList>
    </citation>
    <scope>NUCLEOTIDE SEQUENCE [LARGE SCALE GENOMIC DNA]</scope>
    <source>
        <strain evidence="7">H720</strain>
    </source>
</reference>
<dbReference type="Gene3D" id="1.10.10.10">
    <property type="entry name" value="Winged helix-like DNA-binding domain superfamily/Winged helix DNA-binding domain"/>
    <property type="match status" value="1"/>
</dbReference>
<dbReference type="KEGG" id="bhz:ACR54_02515"/>
<keyword evidence="2" id="KW-0238">DNA-binding</keyword>
<dbReference type="PANTHER" id="PTHR30136">
    <property type="entry name" value="HELIX-TURN-HELIX TRANSCRIPTIONAL REGULATOR, ICLR FAMILY"/>
    <property type="match status" value="1"/>
</dbReference>
<dbReference type="PROSITE" id="PS51077">
    <property type="entry name" value="HTH_ICLR"/>
    <property type="match status" value="1"/>
</dbReference>
<keyword evidence="1" id="KW-0805">Transcription regulation</keyword>
<dbReference type="InterPro" id="IPR050707">
    <property type="entry name" value="HTH_MetabolicPath_Reg"/>
</dbReference>
<dbReference type="GO" id="GO:0003700">
    <property type="term" value="F:DNA-binding transcription factor activity"/>
    <property type="evidence" value="ECO:0007669"/>
    <property type="project" value="TreeGrafter"/>
</dbReference>
<dbReference type="InterPro" id="IPR011991">
    <property type="entry name" value="ArsR-like_HTH"/>
</dbReference>
<dbReference type="CDD" id="cd00090">
    <property type="entry name" value="HTH_ARSR"/>
    <property type="match status" value="1"/>
</dbReference>
<protein>
    <submittedName>
        <fullName evidence="6">IclR family transcriptional regulator</fullName>
    </submittedName>
</protein>
<sequence>MNASESKEGPRLRQVPAVTRAIAILRLLGRGGEPRTLKAISEELDMVTSTCLHILRVLADEGLVKVDAAKRYSLGVGMLALARSVIESNPFPALVQPVLDRLANEAGVTAIGVEVTGLEHMVVVALSRSRAPFRLHVDVGSRFPALISATGRLVAAYSEVGDGEIERRFKALRWDQPPDIEAWRREVENVRRKGYSIDRGNYINGVALVAVPVLDRHGRLTHTLVAAALANQLSAARAPALAKELQAEAAALSELLAARS</sequence>
<dbReference type="Gene3D" id="3.30.450.40">
    <property type="match status" value="1"/>
</dbReference>
<dbReference type="RefSeq" id="WP_029581088.1">
    <property type="nucleotide sequence ID" value="NZ_CP012076.1"/>
</dbReference>
<dbReference type="PANTHER" id="PTHR30136:SF24">
    <property type="entry name" value="HTH-TYPE TRANSCRIPTIONAL REPRESSOR ALLR"/>
    <property type="match status" value="1"/>
</dbReference>
<dbReference type="Pfam" id="PF09339">
    <property type="entry name" value="HTH_IclR"/>
    <property type="match status" value="1"/>
</dbReference>
<dbReference type="Pfam" id="PF01614">
    <property type="entry name" value="IclR_C"/>
    <property type="match status" value="1"/>
</dbReference>
<accession>A0AAN1S023</accession>
<dbReference type="InterPro" id="IPR014757">
    <property type="entry name" value="Tscrpt_reg_IclR_C"/>
</dbReference>
<evidence type="ECO:0000256" key="3">
    <source>
        <dbReference type="ARBA" id="ARBA00023163"/>
    </source>
</evidence>
<dbReference type="InterPro" id="IPR036390">
    <property type="entry name" value="WH_DNA-bd_sf"/>
</dbReference>
<dbReference type="InterPro" id="IPR036388">
    <property type="entry name" value="WH-like_DNA-bd_sf"/>
</dbReference>
<keyword evidence="3" id="KW-0804">Transcription</keyword>
<organism evidence="6 7">
    <name type="scientific">Bordetella hinzii</name>
    <dbReference type="NCBI Taxonomy" id="103855"/>
    <lineage>
        <taxon>Bacteria</taxon>
        <taxon>Pseudomonadati</taxon>
        <taxon>Pseudomonadota</taxon>
        <taxon>Betaproteobacteria</taxon>
        <taxon>Burkholderiales</taxon>
        <taxon>Alcaligenaceae</taxon>
        <taxon>Bordetella</taxon>
    </lineage>
</organism>
<dbReference type="SMART" id="SM00346">
    <property type="entry name" value="HTH_ICLR"/>
    <property type="match status" value="1"/>
</dbReference>
<dbReference type="EMBL" id="CP024172">
    <property type="protein sequence ID" value="AZW18578.1"/>
    <property type="molecule type" value="Genomic_DNA"/>
</dbReference>
<evidence type="ECO:0000256" key="2">
    <source>
        <dbReference type="ARBA" id="ARBA00023125"/>
    </source>
</evidence>
<name>A0AAN1S023_9BORD</name>
<proteinExistence type="predicted"/>
<dbReference type="SUPFAM" id="SSF55781">
    <property type="entry name" value="GAF domain-like"/>
    <property type="match status" value="1"/>
</dbReference>
<dbReference type="AlphaFoldDB" id="A0AAN1S023"/>
<dbReference type="InterPro" id="IPR005471">
    <property type="entry name" value="Tscrpt_reg_IclR_N"/>
</dbReference>
<dbReference type="SUPFAM" id="SSF46785">
    <property type="entry name" value="Winged helix' DNA-binding domain"/>
    <property type="match status" value="1"/>
</dbReference>
<gene>
    <name evidence="6" type="ORF">CS347_18320</name>
</gene>
<evidence type="ECO:0000259" key="5">
    <source>
        <dbReference type="PROSITE" id="PS51078"/>
    </source>
</evidence>
<dbReference type="GO" id="GO:0045892">
    <property type="term" value="P:negative regulation of DNA-templated transcription"/>
    <property type="evidence" value="ECO:0007669"/>
    <property type="project" value="TreeGrafter"/>
</dbReference>
<evidence type="ECO:0000313" key="6">
    <source>
        <dbReference type="EMBL" id="AZW18578.1"/>
    </source>
</evidence>
<feature type="domain" description="HTH iclR-type" evidence="4">
    <location>
        <begin position="15"/>
        <end position="76"/>
    </location>
</feature>
<evidence type="ECO:0000256" key="1">
    <source>
        <dbReference type="ARBA" id="ARBA00023015"/>
    </source>
</evidence>
<dbReference type="Proteomes" id="UP000282741">
    <property type="component" value="Chromosome"/>
</dbReference>
<dbReference type="GO" id="GO:0003677">
    <property type="term" value="F:DNA binding"/>
    <property type="evidence" value="ECO:0007669"/>
    <property type="project" value="UniProtKB-KW"/>
</dbReference>